<feature type="coiled-coil region" evidence="1">
    <location>
        <begin position="282"/>
        <end position="337"/>
    </location>
</feature>
<name>A0AAD7WK39_9TELE</name>
<evidence type="ECO:0000256" key="1">
    <source>
        <dbReference type="SAM" id="Coils"/>
    </source>
</evidence>
<keyword evidence="1" id="KW-0175">Coiled coil</keyword>
<dbReference type="EMBL" id="JAINUG010000087">
    <property type="protein sequence ID" value="KAJ8398939.1"/>
    <property type="molecule type" value="Genomic_DNA"/>
</dbReference>
<dbReference type="Proteomes" id="UP001221898">
    <property type="component" value="Unassembled WGS sequence"/>
</dbReference>
<evidence type="ECO:0000313" key="2">
    <source>
        <dbReference type="EMBL" id="KAJ8398939.1"/>
    </source>
</evidence>
<comment type="caution">
    <text evidence="2">The sequence shown here is derived from an EMBL/GenBank/DDBJ whole genome shotgun (WGS) entry which is preliminary data.</text>
</comment>
<feature type="coiled-coil region" evidence="1">
    <location>
        <begin position="33"/>
        <end position="85"/>
    </location>
</feature>
<feature type="coiled-coil region" evidence="1">
    <location>
        <begin position="113"/>
        <end position="204"/>
    </location>
</feature>
<protein>
    <submittedName>
        <fullName evidence="2">Uncharacterized protein</fullName>
    </submittedName>
</protein>
<organism evidence="2 3">
    <name type="scientific">Aldrovandia affinis</name>
    <dbReference type="NCBI Taxonomy" id="143900"/>
    <lineage>
        <taxon>Eukaryota</taxon>
        <taxon>Metazoa</taxon>
        <taxon>Chordata</taxon>
        <taxon>Craniata</taxon>
        <taxon>Vertebrata</taxon>
        <taxon>Euteleostomi</taxon>
        <taxon>Actinopterygii</taxon>
        <taxon>Neopterygii</taxon>
        <taxon>Teleostei</taxon>
        <taxon>Notacanthiformes</taxon>
        <taxon>Halosauridae</taxon>
        <taxon>Aldrovandia</taxon>
    </lineage>
</organism>
<dbReference type="AlphaFoldDB" id="A0AAD7WK39"/>
<reference evidence="2" key="1">
    <citation type="journal article" date="2023" name="Science">
        <title>Genome structures resolve the early diversification of teleost fishes.</title>
        <authorList>
            <person name="Parey E."/>
            <person name="Louis A."/>
            <person name="Montfort J."/>
            <person name="Bouchez O."/>
            <person name="Roques C."/>
            <person name="Iampietro C."/>
            <person name="Lluch J."/>
            <person name="Castinel A."/>
            <person name="Donnadieu C."/>
            <person name="Desvignes T."/>
            <person name="Floi Bucao C."/>
            <person name="Jouanno E."/>
            <person name="Wen M."/>
            <person name="Mejri S."/>
            <person name="Dirks R."/>
            <person name="Jansen H."/>
            <person name="Henkel C."/>
            <person name="Chen W.J."/>
            <person name="Zahm M."/>
            <person name="Cabau C."/>
            <person name="Klopp C."/>
            <person name="Thompson A.W."/>
            <person name="Robinson-Rechavi M."/>
            <person name="Braasch I."/>
            <person name="Lecointre G."/>
            <person name="Bobe J."/>
            <person name="Postlethwait J.H."/>
            <person name="Berthelot C."/>
            <person name="Roest Crollius H."/>
            <person name="Guiguen Y."/>
        </authorList>
    </citation>
    <scope>NUCLEOTIDE SEQUENCE</scope>
    <source>
        <strain evidence="2">NC1722</strain>
    </source>
</reference>
<gene>
    <name evidence="2" type="ORF">AAFF_G00418470</name>
</gene>
<keyword evidence="3" id="KW-1185">Reference proteome</keyword>
<accession>A0AAD7WK39</accession>
<evidence type="ECO:0000313" key="3">
    <source>
        <dbReference type="Proteomes" id="UP001221898"/>
    </source>
</evidence>
<proteinExistence type="predicted"/>
<sequence length="432" mass="48934">MLLIGILQKYDLNLDVRLIICCDQRQQAVLSSSVHTEKTIKQLEFENSKLKEQVKDTLQDKEELASKARQLQDALQEKLDLVQTEHVMLPGELKDTQWKLSKCETSLKANTYCSNLHDENQSMQKEMALLKRMLQESEDKNVQVNNSLHNLRHSLEGKDCEAIASSQKLQEALASSAHLENTIKELKESELEEAQRKLEVKEQSGTDVQEHFNNRLATLQAESLEKAEMVEERSKGLASRNTKLQEHLNWERHSLKGKEHEVIGTSPRLQAVLLSSVYMKNIKQLEFENSKLKEQLKDTDSALQDKEEQACKASELQDSLQEKLQYVQNECVDLEELWQSRNEQDAHQQWNEEMEKKAKLQTGVQAGDPGGAEGGGALPADADSLEWIRAASQAGMSVHLVPHILHLVSKLARVRSSQDRFARGGFSQAPGV</sequence>